<dbReference type="Pfam" id="PF07504">
    <property type="entry name" value="FTP"/>
    <property type="match status" value="1"/>
</dbReference>
<feature type="binding site" evidence="12">
    <location>
        <position position="501"/>
    </location>
    <ligand>
        <name>Zn(2+)</name>
        <dbReference type="ChEBI" id="CHEBI:29105"/>
        <note>catalytic</note>
    </ligand>
</feature>
<keyword evidence="5 12" id="KW-0479">Metal-binding</keyword>
<dbReference type="PRINTS" id="PR00999">
    <property type="entry name" value="FUNGALYSIN"/>
</dbReference>
<feature type="binding site" evidence="12">
    <location>
        <position position="312"/>
    </location>
    <ligand>
        <name>Zn(2+)</name>
        <dbReference type="ChEBI" id="CHEBI:29105"/>
        <note>catalytic</note>
    </ligand>
</feature>
<evidence type="ECO:0000256" key="1">
    <source>
        <dbReference type="ARBA" id="ARBA00004613"/>
    </source>
</evidence>
<dbReference type="GO" id="GO:0006508">
    <property type="term" value="P:proteolysis"/>
    <property type="evidence" value="ECO:0007669"/>
    <property type="project" value="UniProtKB-KW"/>
</dbReference>
<sequence>MAILPAVRVLPFLYAGAGLWFGALHPVAGKRLGKIASFGPSLSYREYQILDSEPSMSAGFAGDSGLGAFATSPFLGDPSHGSSPGLKRLQDHRRQLTGPRTQAETVAVDFAQQRFQLSTAELFVSSSVDSNFGASHVYLRQLVNGLPLQNGVMNVNVASGGEILSFGSSFTRPGSLDGDTIDDSYSSPPLRRRSIESVQSSGALIKGLTPVEAFIILAEHIGYQIEGPDAIQVDVRTVSEIPLLFEYTITNITAAELDPAYEVIVCPGSLVVEVEAVDTGFTVQFYDGEVWLEGFVSTSTRQVRAITNWAADASYRVFPMGTISELDGPRQLVVEPEDHVASPVGWSTQLPTGNASTTDGNNVHAQENWSGKPNWKKNYRPQVSNTRTFDFPLVDPQDRSNSVDAAVTNLFYWCNLMHDIFYHYGFDEGAGNFQDDNFGRGGTGQDAVVAFAQMGSGHNSAVFVTPPDGRQPVMRMYLWDKTGPLRDGALSSDIIIHEYTHGVSTRLTGGRLPWARAGGDFFAVIFHLNAKSAPTQPIVIGAYVTNGAGLRPYPYTTDLARNPATYTDVYRSGSPFKGSHENGLIWASMLYEVYWNLVAELGFTPDWHSASLEHGNTLAVMVVVAGMKFQPCYPTFIQARDAILQAESTIAAGAYKCAIWRGFAKRGLGTQASYLRSRRTADFSVPPECQ</sequence>
<dbReference type="GO" id="GO:0004222">
    <property type="term" value="F:metalloendopeptidase activity"/>
    <property type="evidence" value="ECO:0007669"/>
    <property type="project" value="InterPro"/>
</dbReference>
<evidence type="ECO:0000256" key="5">
    <source>
        <dbReference type="ARBA" id="ARBA00022723"/>
    </source>
</evidence>
<evidence type="ECO:0000256" key="12">
    <source>
        <dbReference type="PIRSR" id="PIRSR601842-2"/>
    </source>
</evidence>
<feature type="active site" evidence="11">
    <location>
        <position position="498"/>
    </location>
</feature>
<keyword evidence="8 12" id="KW-0862">Zinc</keyword>
<keyword evidence="4 13" id="KW-0645">Protease</keyword>
<evidence type="ECO:0000313" key="15">
    <source>
        <dbReference type="EMBL" id="RKP37069.1"/>
    </source>
</evidence>
<evidence type="ECO:0000256" key="4">
    <source>
        <dbReference type="ARBA" id="ARBA00022670"/>
    </source>
</evidence>
<dbReference type="PANTHER" id="PTHR33478:SF1">
    <property type="entry name" value="EXTRACELLULAR METALLOPROTEINASE MEP"/>
    <property type="match status" value="1"/>
</dbReference>
<keyword evidence="3 13" id="KW-0964">Secreted</keyword>
<accession>A0A4V1J4X4</accession>
<name>A0A4V1J4X4_9FUNG</name>
<evidence type="ECO:0000256" key="2">
    <source>
        <dbReference type="ARBA" id="ARBA00006006"/>
    </source>
</evidence>
<dbReference type="SUPFAM" id="SSF55486">
    <property type="entry name" value="Metalloproteases ('zincins'), catalytic domain"/>
    <property type="match status" value="1"/>
</dbReference>
<dbReference type="Proteomes" id="UP000268162">
    <property type="component" value="Unassembled WGS sequence"/>
</dbReference>
<dbReference type="EMBL" id="ML002548">
    <property type="protein sequence ID" value="RKP37069.1"/>
    <property type="molecule type" value="Genomic_DNA"/>
</dbReference>
<evidence type="ECO:0000256" key="8">
    <source>
        <dbReference type="ARBA" id="ARBA00022833"/>
    </source>
</evidence>
<comment type="similarity">
    <text evidence="2 13">Belongs to the peptidase M36 family.</text>
</comment>
<keyword evidence="9 13" id="KW-0482">Metalloprotease</keyword>
<evidence type="ECO:0000256" key="13">
    <source>
        <dbReference type="RuleBase" id="RU364017"/>
    </source>
</evidence>
<evidence type="ECO:0000313" key="16">
    <source>
        <dbReference type="Proteomes" id="UP000268162"/>
    </source>
</evidence>
<dbReference type="InterPro" id="IPR027268">
    <property type="entry name" value="Peptidase_M4/M1_CTD_sf"/>
</dbReference>
<evidence type="ECO:0000256" key="9">
    <source>
        <dbReference type="ARBA" id="ARBA00023049"/>
    </source>
</evidence>
<dbReference type="PANTHER" id="PTHR33478">
    <property type="entry name" value="EXTRACELLULAR METALLOPROTEINASE MEP"/>
    <property type="match status" value="1"/>
</dbReference>
<comment type="subcellular location">
    <subcellularLocation>
        <location evidence="1 13">Secreted</location>
    </subcellularLocation>
</comment>
<dbReference type="InterPro" id="IPR011096">
    <property type="entry name" value="FTP_domain"/>
</dbReference>
<evidence type="ECO:0000256" key="3">
    <source>
        <dbReference type="ARBA" id="ARBA00022525"/>
    </source>
</evidence>
<dbReference type="GO" id="GO:0005615">
    <property type="term" value="C:extracellular space"/>
    <property type="evidence" value="ECO:0007669"/>
    <property type="project" value="InterPro"/>
</dbReference>
<protein>
    <recommendedName>
        <fullName evidence="13">Extracellular metalloproteinase</fullName>
        <ecNumber evidence="13">3.4.24.-</ecNumber>
    </recommendedName>
    <alternativeName>
        <fullName evidence="13">Fungalysin</fullName>
    </alternativeName>
</protein>
<evidence type="ECO:0000256" key="6">
    <source>
        <dbReference type="ARBA" id="ARBA00022729"/>
    </source>
</evidence>
<reference evidence="16" key="1">
    <citation type="journal article" date="2018" name="Nat. Microbiol.">
        <title>Leveraging single-cell genomics to expand the fungal tree of life.</title>
        <authorList>
            <person name="Ahrendt S.R."/>
            <person name="Quandt C.A."/>
            <person name="Ciobanu D."/>
            <person name="Clum A."/>
            <person name="Salamov A."/>
            <person name="Andreopoulos B."/>
            <person name="Cheng J.F."/>
            <person name="Woyke T."/>
            <person name="Pelin A."/>
            <person name="Henrissat B."/>
            <person name="Reynolds N.K."/>
            <person name="Benny G.L."/>
            <person name="Smith M.E."/>
            <person name="James T.Y."/>
            <person name="Grigoriev I.V."/>
        </authorList>
    </citation>
    <scope>NUCLEOTIDE SEQUENCE [LARGE SCALE GENOMIC DNA]</scope>
    <source>
        <strain evidence="16">RSA 468</strain>
    </source>
</reference>
<dbReference type="Gene3D" id="3.10.170.10">
    <property type="match status" value="1"/>
</dbReference>
<dbReference type="GO" id="GO:0008270">
    <property type="term" value="F:zinc ion binding"/>
    <property type="evidence" value="ECO:0007669"/>
    <property type="project" value="InterPro"/>
</dbReference>
<dbReference type="AlphaFoldDB" id="A0A4V1J4X4"/>
<dbReference type="InterPro" id="IPR050371">
    <property type="entry name" value="Fungal_virulence_M36"/>
</dbReference>
<keyword evidence="6" id="KW-0732">Signal</keyword>
<comment type="cofactor">
    <cofactor evidence="12">
        <name>Zn(2+)</name>
        <dbReference type="ChEBI" id="CHEBI:29105"/>
    </cofactor>
    <text evidence="12">Binds 1 zinc ion per subunit.</text>
</comment>
<keyword evidence="10 13" id="KW-0865">Zymogen</keyword>
<dbReference type="Gene3D" id="1.10.390.10">
    <property type="entry name" value="Neutral Protease Domain 2"/>
    <property type="match status" value="1"/>
</dbReference>
<proteinExistence type="inferred from homology"/>
<feature type="domain" description="FTP" evidence="14">
    <location>
        <begin position="124"/>
        <end position="170"/>
    </location>
</feature>
<feature type="binding site" evidence="12">
    <location>
        <position position="497"/>
    </location>
    <ligand>
        <name>Zn(2+)</name>
        <dbReference type="ChEBI" id="CHEBI:29105"/>
        <note>catalytic</note>
    </ligand>
</feature>
<organism evidence="15 16">
    <name type="scientific">Dimargaris cristalligena</name>
    <dbReference type="NCBI Taxonomy" id="215637"/>
    <lineage>
        <taxon>Eukaryota</taxon>
        <taxon>Fungi</taxon>
        <taxon>Fungi incertae sedis</taxon>
        <taxon>Zoopagomycota</taxon>
        <taxon>Kickxellomycotina</taxon>
        <taxon>Dimargaritomycetes</taxon>
        <taxon>Dimargaritales</taxon>
        <taxon>Dimargaritaceae</taxon>
        <taxon>Dimargaris</taxon>
    </lineage>
</organism>
<dbReference type="CDD" id="cd09596">
    <property type="entry name" value="M36"/>
    <property type="match status" value="1"/>
</dbReference>
<evidence type="ECO:0000259" key="14">
    <source>
        <dbReference type="Pfam" id="PF07504"/>
    </source>
</evidence>
<keyword evidence="7 13" id="KW-0378">Hydrolase</keyword>
<evidence type="ECO:0000256" key="11">
    <source>
        <dbReference type="PIRSR" id="PIRSR601842-1"/>
    </source>
</evidence>
<keyword evidence="16" id="KW-1185">Reference proteome</keyword>
<evidence type="ECO:0000256" key="10">
    <source>
        <dbReference type="ARBA" id="ARBA00023145"/>
    </source>
</evidence>
<gene>
    <name evidence="15" type="ORF">BJ085DRAFT_27450</name>
</gene>
<evidence type="ECO:0000256" key="7">
    <source>
        <dbReference type="ARBA" id="ARBA00022801"/>
    </source>
</evidence>
<dbReference type="InterPro" id="IPR001842">
    <property type="entry name" value="Peptidase_M36"/>
</dbReference>
<dbReference type="EC" id="3.4.24.-" evidence="13"/>
<dbReference type="Pfam" id="PF02128">
    <property type="entry name" value="Peptidase_M36"/>
    <property type="match status" value="1"/>
</dbReference>